<feature type="domain" description="3-keto-alpha-glucoside-1,2-lyase/3-keto-2-hydroxy-glucal hydratase" evidence="1">
    <location>
        <begin position="32"/>
        <end position="225"/>
    </location>
</feature>
<name>A0A1I3TU20_9SPHI</name>
<protein>
    <recommendedName>
        <fullName evidence="1">3-keto-alpha-glucoside-1,2-lyase/3-keto-2-hydroxy-glucal hydratase domain-containing protein</fullName>
    </recommendedName>
</protein>
<dbReference type="GO" id="GO:0016787">
    <property type="term" value="F:hydrolase activity"/>
    <property type="evidence" value="ECO:0007669"/>
    <property type="project" value="InterPro"/>
</dbReference>
<dbReference type="Pfam" id="PF06439">
    <property type="entry name" value="3keto-disac_hyd"/>
    <property type="match status" value="1"/>
</dbReference>
<dbReference type="STRING" id="1477437.SAMN05444682_11377"/>
<proteinExistence type="predicted"/>
<dbReference type="Proteomes" id="UP000198670">
    <property type="component" value="Unassembled WGS sequence"/>
</dbReference>
<evidence type="ECO:0000313" key="2">
    <source>
        <dbReference type="EMBL" id="SFJ74132.1"/>
    </source>
</evidence>
<accession>A0A1I3TU20</accession>
<organism evidence="2 3">
    <name type="scientific">Parapedobacter indicus</name>
    <dbReference type="NCBI Taxonomy" id="1477437"/>
    <lineage>
        <taxon>Bacteria</taxon>
        <taxon>Pseudomonadati</taxon>
        <taxon>Bacteroidota</taxon>
        <taxon>Sphingobacteriia</taxon>
        <taxon>Sphingobacteriales</taxon>
        <taxon>Sphingobacteriaceae</taxon>
        <taxon>Parapedobacter</taxon>
    </lineage>
</organism>
<dbReference type="Gene3D" id="2.60.120.560">
    <property type="entry name" value="Exo-inulinase, domain 1"/>
    <property type="match status" value="1"/>
</dbReference>
<dbReference type="InterPro" id="IPR010496">
    <property type="entry name" value="AL/BT2_dom"/>
</dbReference>
<keyword evidence="3" id="KW-1185">Reference proteome</keyword>
<reference evidence="2 3" key="1">
    <citation type="submission" date="2016-10" db="EMBL/GenBank/DDBJ databases">
        <authorList>
            <person name="de Groot N.N."/>
        </authorList>
    </citation>
    <scope>NUCLEOTIDE SEQUENCE [LARGE SCALE GENOMIC DNA]</scope>
    <source>
        <strain evidence="2 3">RK1</strain>
    </source>
</reference>
<dbReference type="AlphaFoldDB" id="A0A1I3TU20"/>
<sequence length="234" mass="25928">MITMALSAWSCGSSQQGVSRTATGAPAIGKDGWQPLIGKTPASHWHNYLRKDVAGWEIANGILFSGGNNGDLVSNDLFDQFELYVEWKIEKGGNSGIFYHVSEEAQYAGMYQTGPEFQLIDNDHYAEPLQANQVTGSASDVLAPTLNATRPAGSWNTTRILVDRGKVGHWLNGKKILTYDLNSEHWKAAVARSKFQAFDYAIVRSGRLGLQDHGHPVWFRNIRVRRISNVWPGP</sequence>
<dbReference type="EMBL" id="FOQO01000013">
    <property type="protein sequence ID" value="SFJ74132.1"/>
    <property type="molecule type" value="Genomic_DNA"/>
</dbReference>
<evidence type="ECO:0000313" key="3">
    <source>
        <dbReference type="Proteomes" id="UP000198670"/>
    </source>
</evidence>
<gene>
    <name evidence="2" type="ORF">SAMN05444682_11377</name>
</gene>
<evidence type="ECO:0000259" key="1">
    <source>
        <dbReference type="Pfam" id="PF06439"/>
    </source>
</evidence>